<keyword evidence="1" id="KW-0732">Signal</keyword>
<keyword evidence="4" id="KW-1185">Reference proteome</keyword>
<gene>
    <name evidence="3" type="ordered locus">Rleg2_6146</name>
</gene>
<sequence length="328" mass="35647">MKVVWKAVVAAACLTFSVYGQAGAAELPGQGVTVRPIKGTPANTWFQHLIVQMGLEKLGYTVADTQEADFPAVHLAVGAGDADYTAGNWTPLHDAFYEKSGGDSTMTRVHAIITGTTEGYYVDKKTAEANHLTNIDQLKTPEIAKLFDTDGDGKANLAGCNPGWGCEASIEKHLDTFHLRGSVQHDQGSYFAIMADVISRYKQGSPILYYTWTPNWIADALIEGRDVVRLQVPSTPGSKTKSADGTDYGFISSDVYIVANNEFLSKNPVAKKFFEMVNIPIADVNAAQIPLSKGNVKVEDVRKQAEAWVAAHQTDFDNWVDQAKKAAE</sequence>
<keyword evidence="3" id="KW-0614">Plasmid</keyword>
<dbReference type="Proteomes" id="UP000008330">
    <property type="component" value="Plasmid pRLG203"/>
</dbReference>
<dbReference type="Gene3D" id="3.40.190.10">
    <property type="entry name" value="Periplasmic binding protein-like II"/>
    <property type="match status" value="1"/>
</dbReference>
<evidence type="ECO:0000313" key="3">
    <source>
        <dbReference type="EMBL" id="ACI59528.1"/>
    </source>
</evidence>
<dbReference type="Pfam" id="PF04069">
    <property type="entry name" value="OpuAC"/>
    <property type="match status" value="1"/>
</dbReference>
<dbReference type="RefSeq" id="WP_012559795.1">
    <property type="nucleotide sequence ID" value="NC_011370.1"/>
</dbReference>
<proteinExistence type="predicted"/>
<dbReference type="Gene3D" id="3.40.190.100">
    <property type="entry name" value="Glycine betaine-binding periplasmic protein, domain 2"/>
    <property type="match status" value="1"/>
</dbReference>
<protein>
    <submittedName>
        <fullName evidence="3">Substrate-binding region of ABC-type glycine betaine transport system</fullName>
    </submittedName>
</protein>
<feature type="domain" description="ABC-type glycine betaine transport system substrate-binding" evidence="2">
    <location>
        <begin position="49"/>
        <end position="309"/>
    </location>
</feature>
<geneLocation type="plasmid" evidence="3 4">
    <name>pRLG203</name>
</geneLocation>
<dbReference type="SUPFAM" id="SSF53850">
    <property type="entry name" value="Periplasmic binding protein-like II"/>
    <property type="match status" value="1"/>
</dbReference>
<dbReference type="AlphaFoldDB" id="A0ABF7QYZ2"/>
<feature type="signal peptide" evidence="1">
    <location>
        <begin position="1"/>
        <end position="24"/>
    </location>
</feature>
<name>A0ABF7QYZ2_RHILW</name>
<evidence type="ECO:0000259" key="2">
    <source>
        <dbReference type="Pfam" id="PF04069"/>
    </source>
</evidence>
<dbReference type="CDD" id="cd13638">
    <property type="entry name" value="PBP2_EcProx_like"/>
    <property type="match status" value="1"/>
</dbReference>
<dbReference type="EMBL" id="CP001195">
    <property type="protein sequence ID" value="ACI59528.1"/>
    <property type="molecule type" value="Genomic_DNA"/>
</dbReference>
<dbReference type="KEGG" id="rlt:Rleg2_6146"/>
<organism evidence="3 4">
    <name type="scientific">Rhizobium leguminosarum bv. trifolii (strain WSM2304)</name>
    <dbReference type="NCBI Taxonomy" id="395492"/>
    <lineage>
        <taxon>Bacteria</taxon>
        <taxon>Pseudomonadati</taxon>
        <taxon>Pseudomonadota</taxon>
        <taxon>Alphaproteobacteria</taxon>
        <taxon>Hyphomicrobiales</taxon>
        <taxon>Rhizobiaceae</taxon>
        <taxon>Rhizobium/Agrobacterium group</taxon>
        <taxon>Rhizobium</taxon>
    </lineage>
</organism>
<evidence type="ECO:0000313" key="4">
    <source>
        <dbReference type="Proteomes" id="UP000008330"/>
    </source>
</evidence>
<dbReference type="InterPro" id="IPR007210">
    <property type="entry name" value="ABC_Gly_betaine_transp_sub-bd"/>
</dbReference>
<dbReference type="NCBIfam" id="NF008334">
    <property type="entry name" value="PRK11119.1"/>
    <property type="match status" value="1"/>
</dbReference>
<reference evidence="3 4" key="1">
    <citation type="journal article" date="2010" name="Stand. Genomic Sci.">
        <title>Complete genome sequence of Rhizobium leguminosarum bv trifolii strain WSM2304, an effective microsymbiont of the South American clover Trifolium polymorphum.</title>
        <authorList>
            <person name="Reeve W."/>
            <person name="O'Hara G."/>
            <person name="Chain P."/>
            <person name="Ardley J."/>
            <person name="Brau L."/>
            <person name="Nandesena K."/>
            <person name="Tiwari R."/>
            <person name="Malfatti S."/>
            <person name="Kiss H."/>
            <person name="Lapidus A."/>
            <person name="Copeland A."/>
            <person name="Nolan M."/>
            <person name="Land M."/>
            <person name="Ivanova N."/>
            <person name="Mavromatis K."/>
            <person name="Markowitz V."/>
            <person name="Kyrpides N."/>
            <person name="Melino V."/>
            <person name="Denton M."/>
            <person name="Yates R."/>
            <person name="Howieson J."/>
        </authorList>
    </citation>
    <scope>NUCLEOTIDE SEQUENCE [LARGE SCALE GENOMIC DNA]</scope>
    <source>
        <strain evidence="3 4">WSM2304</strain>
    </source>
</reference>
<feature type="chain" id="PRO_5044840723" evidence="1">
    <location>
        <begin position="25"/>
        <end position="328"/>
    </location>
</feature>
<evidence type="ECO:0000256" key="1">
    <source>
        <dbReference type="SAM" id="SignalP"/>
    </source>
</evidence>
<accession>A0ABF7QYZ2</accession>